<keyword evidence="2" id="KW-0520">NAD</keyword>
<dbReference type="PANTHER" id="PTHR30524:SF0">
    <property type="entry name" value="ALTRONATE OXIDOREDUCTASE-RELATED"/>
    <property type="match status" value="1"/>
</dbReference>
<name>A0A4P8I947_9FIRM</name>
<gene>
    <name evidence="6" type="ORF">AR1Y2_0598</name>
</gene>
<feature type="domain" description="Mannitol dehydrogenase N-terminal" evidence="4">
    <location>
        <begin position="9"/>
        <end position="203"/>
    </location>
</feature>
<dbReference type="InterPro" id="IPR013328">
    <property type="entry name" value="6PGD_dom2"/>
</dbReference>
<dbReference type="Gene3D" id="1.10.1040.10">
    <property type="entry name" value="N-(1-d-carboxylethyl)-l-norvaline Dehydrogenase, domain 2"/>
    <property type="match status" value="1"/>
</dbReference>
<dbReference type="GO" id="GO:0019592">
    <property type="term" value="P:mannitol catabolic process"/>
    <property type="evidence" value="ECO:0007669"/>
    <property type="project" value="TreeGrafter"/>
</dbReference>
<feature type="domain" description="Mannitol dehydrogenase C-terminal" evidence="5">
    <location>
        <begin position="221"/>
        <end position="360"/>
    </location>
</feature>
<dbReference type="OrthoDB" id="271711at2"/>
<accession>A0A4P8I947</accession>
<evidence type="ECO:0000313" key="6">
    <source>
        <dbReference type="EMBL" id="QCP34052.1"/>
    </source>
</evidence>
<dbReference type="KEGG" id="arf:AR1Y2_0598"/>
<dbReference type="InterPro" id="IPR008927">
    <property type="entry name" value="6-PGluconate_DH-like_C_sf"/>
</dbReference>
<proteinExistence type="predicted"/>
<evidence type="ECO:0000256" key="2">
    <source>
        <dbReference type="ARBA" id="ARBA00023027"/>
    </source>
</evidence>
<dbReference type="Proteomes" id="UP000298653">
    <property type="component" value="Chromosome"/>
</dbReference>
<evidence type="ECO:0000259" key="5">
    <source>
        <dbReference type="Pfam" id="PF08125"/>
    </source>
</evidence>
<dbReference type="InterPro" id="IPR036291">
    <property type="entry name" value="NAD(P)-bd_dom_sf"/>
</dbReference>
<dbReference type="EMBL" id="CP040058">
    <property type="protein sequence ID" value="QCP34052.1"/>
    <property type="molecule type" value="Genomic_DNA"/>
</dbReference>
<dbReference type="Pfam" id="PF01232">
    <property type="entry name" value="Mannitol_dh"/>
    <property type="match status" value="1"/>
</dbReference>
<protein>
    <submittedName>
        <fullName evidence="6">Mannitol-1-phosphate 5-dehydrogenase</fullName>
        <ecNumber evidence="6">1.1.1.17</ecNumber>
    </submittedName>
</protein>
<dbReference type="Pfam" id="PF08125">
    <property type="entry name" value="Mannitol_dh_C"/>
    <property type="match status" value="1"/>
</dbReference>
<evidence type="ECO:0000313" key="7">
    <source>
        <dbReference type="Proteomes" id="UP000298653"/>
    </source>
</evidence>
<dbReference type="RefSeq" id="WP_137327635.1">
    <property type="nucleotide sequence ID" value="NZ_CP040058.1"/>
</dbReference>
<dbReference type="Gene3D" id="3.40.50.720">
    <property type="entry name" value="NAD(P)-binding Rossmann-like Domain"/>
    <property type="match status" value="1"/>
</dbReference>
<dbReference type="InterPro" id="IPR013118">
    <property type="entry name" value="Mannitol_DH_C"/>
</dbReference>
<evidence type="ECO:0000256" key="3">
    <source>
        <dbReference type="ARBA" id="ARBA00048615"/>
    </source>
</evidence>
<sequence length="397" mass="45328">MKKQKKELLVIGAGNIGRGVIGGLFYESGYRLYLYDIMADRMEQLRKQGTYLIERVGAEGKKRIIVKDFEVLDCSDESDLIRHMEQVDLVACCVYEGAFESIAKKLAEAIKTRSRKIDAGYFNILLCVNALGAPDFFEKRLSELLAEDEKALAYVKEKTGICQVMVGMAAMPSSRELMEMDPFAVTTKLDGHIGIDSEAFKGEFPQVEQVGKAVKAKAQIFRKVYTGNMKHCMTAFLGSARGCTYISDTYDDPWIEDCTAGAFYEAEDAVSREYGFTQEERKEWIDFIMNAPKNRNLKDEIQRVTHGPKEKLGRKNRFTGPALLCMKHQILPYYLARGIAFGFLYRDEREPESIEITDYVKEHGIREAIMKYCGLFPEEWELLQLIEAQYKEAVKQR</sequence>
<dbReference type="GO" id="GO:0005829">
    <property type="term" value="C:cytosol"/>
    <property type="evidence" value="ECO:0007669"/>
    <property type="project" value="TreeGrafter"/>
</dbReference>
<reference evidence="6 7" key="1">
    <citation type="submission" date="2019-05" db="EMBL/GenBank/DDBJ databases">
        <title>Complete genome sequencing of Anaerostipes rhamnosivorans.</title>
        <authorList>
            <person name="Bui T.P.N."/>
            <person name="de Vos W.M."/>
        </authorList>
    </citation>
    <scope>NUCLEOTIDE SEQUENCE [LARGE SCALE GENOMIC DNA]</scope>
    <source>
        <strain evidence="6 7">1y2</strain>
    </source>
</reference>
<evidence type="ECO:0000256" key="1">
    <source>
        <dbReference type="ARBA" id="ARBA00023002"/>
    </source>
</evidence>
<dbReference type="EC" id="1.1.1.17" evidence="6"/>
<keyword evidence="1 6" id="KW-0560">Oxidoreductase</keyword>
<keyword evidence="7" id="KW-1185">Reference proteome</keyword>
<dbReference type="AlphaFoldDB" id="A0A4P8I947"/>
<dbReference type="PANTHER" id="PTHR30524">
    <property type="entry name" value="MANNITOL-1-PHOSPHATE 5-DEHYDROGENASE"/>
    <property type="match status" value="1"/>
</dbReference>
<dbReference type="SUPFAM" id="SSF51735">
    <property type="entry name" value="NAD(P)-binding Rossmann-fold domains"/>
    <property type="match status" value="1"/>
</dbReference>
<dbReference type="InterPro" id="IPR013131">
    <property type="entry name" value="Mannitol_DH_N"/>
</dbReference>
<evidence type="ECO:0000259" key="4">
    <source>
        <dbReference type="Pfam" id="PF01232"/>
    </source>
</evidence>
<organism evidence="6 7">
    <name type="scientific">Anaerostipes rhamnosivorans</name>
    <dbReference type="NCBI Taxonomy" id="1229621"/>
    <lineage>
        <taxon>Bacteria</taxon>
        <taxon>Bacillati</taxon>
        <taxon>Bacillota</taxon>
        <taxon>Clostridia</taxon>
        <taxon>Lachnospirales</taxon>
        <taxon>Lachnospiraceae</taxon>
        <taxon>Anaerostipes</taxon>
    </lineage>
</organism>
<dbReference type="SUPFAM" id="SSF48179">
    <property type="entry name" value="6-phosphogluconate dehydrogenase C-terminal domain-like"/>
    <property type="match status" value="1"/>
</dbReference>
<dbReference type="GO" id="GO:0008926">
    <property type="term" value="F:mannitol-1-phosphate 5-dehydrogenase activity"/>
    <property type="evidence" value="ECO:0007669"/>
    <property type="project" value="UniProtKB-EC"/>
</dbReference>
<comment type="catalytic activity">
    <reaction evidence="3">
        <text>D-mannitol 1-phosphate + NAD(+) = beta-D-fructose 6-phosphate + NADH + H(+)</text>
        <dbReference type="Rhea" id="RHEA:19661"/>
        <dbReference type="ChEBI" id="CHEBI:15378"/>
        <dbReference type="ChEBI" id="CHEBI:57540"/>
        <dbReference type="ChEBI" id="CHEBI:57634"/>
        <dbReference type="ChEBI" id="CHEBI:57945"/>
        <dbReference type="ChEBI" id="CHEBI:61381"/>
        <dbReference type="EC" id="1.1.1.17"/>
    </reaction>
</comment>